<gene>
    <name evidence="2" type="ORF">IDM48_10655</name>
</gene>
<keyword evidence="1" id="KW-0472">Membrane</keyword>
<keyword evidence="1" id="KW-0812">Transmembrane</keyword>
<proteinExistence type="predicted"/>
<keyword evidence="1" id="KW-1133">Transmembrane helix</keyword>
<accession>A0A7H2BJE6</accession>
<dbReference type="EMBL" id="CP061538">
    <property type="protein sequence ID" value="QNV39792.1"/>
    <property type="molecule type" value="Genomic_DNA"/>
</dbReference>
<dbReference type="RefSeq" id="WP_068171933.1">
    <property type="nucleotide sequence ID" value="NZ_CP061538.1"/>
</dbReference>
<evidence type="ECO:0000256" key="1">
    <source>
        <dbReference type="SAM" id="Phobius"/>
    </source>
</evidence>
<protein>
    <submittedName>
        <fullName evidence="2">Uncharacterized protein</fullName>
    </submittedName>
</protein>
<sequence length="91" mass="10356">MQLRWAILVFVPSWFLGTFISFFVIPLHLFSKGTMHLFHQVLDPGAQIFVFSGTLVVETALLVLILPALAQILANRRREKLRNYLTSEEAG</sequence>
<dbReference type="KEGG" id="rama:IDM48_10655"/>
<dbReference type="Proteomes" id="UP000516421">
    <property type="component" value="Chromosome"/>
</dbReference>
<evidence type="ECO:0000313" key="2">
    <source>
        <dbReference type="EMBL" id="QNV39792.1"/>
    </source>
</evidence>
<dbReference type="AlphaFoldDB" id="A0A7H2BJE6"/>
<feature type="transmembrane region" description="Helical" evidence="1">
    <location>
        <begin position="49"/>
        <end position="74"/>
    </location>
</feature>
<reference evidence="2 3" key="1">
    <citation type="submission" date="2020-09" db="EMBL/GenBank/DDBJ databases">
        <title>Investigation of environmental microbe.</title>
        <authorList>
            <person name="Ou Y."/>
            <person name="Kang Q."/>
        </authorList>
    </citation>
    <scope>NUCLEOTIDE SEQUENCE [LARGE SCALE GENOMIC DNA]</scope>
    <source>
        <strain evidence="2 3">KJZ-9</strain>
    </source>
</reference>
<feature type="transmembrane region" description="Helical" evidence="1">
    <location>
        <begin position="7"/>
        <end position="29"/>
    </location>
</feature>
<evidence type="ECO:0000313" key="3">
    <source>
        <dbReference type="Proteomes" id="UP000516421"/>
    </source>
</evidence>
<name>A0A7H2BJE6_9MICC</name>
<organism evidence="2 3">
    <name type="scientific">Rothia amarae</name>
    <dbReference type="NCBI Taxonomy" id="169480"/>
    <lineage>
        <taxon>Bacteria</taxon>
        <taxon>Bacillati</taxon>
        <taxon>Actinomycetota</taxon>
        <taxon>Actinomycetes</taxon>
        <taxon>Micrococcales</taxon>
        <taxon>Micrococcaceae</taxon>
        <taxon>Rothia</taxon>
    </lineage>
</organism>
<keyword evidence="3" id="KW-1185">Reference proteome</keyword>